<evidence type="ECO:0000256" key="2">
    <source>
        <dbReference type="SAM" id="SignalP"/>
    </source>
</evidence>
<gene>
    <name evidence="3" type="ORF">EDD35_7750</name>
</gene>
<evidence type="ECO:0000256" key="1">
    <source>
        <dbReference type="SAM" id="Phobius"/>
    </source>
</evidence>
<evidence type="ECO:0008006" key="5">
    <source>
        <dbReference type="Google" id="ProtNLM"/>
    </source>
</evidence>
<accession>A0A3N2G6I4</accession>
<sequence length="104" mass="11236">MTRRARIAGLVLVTALLVASCAAGPNDAAAGTPDPAGFWLGLWHGIICPITFIVSLFNDSVGIYEVHNNGNWYNFGFVFGIALMSSIFSRPAVTAPARRRRRKS</sequence>
<keyword evidence="1" id="KW-0812">Transmembrane</keyword>
<dbReference type="PROSITE" id="PS51257">
    <property type="entry name" value="PROKAR_LIPOPROTEIN"/>
    <property type="match status" value="1"/>
</dbReference>
<comment type="caution">
    <text evidence="3">The sequence shown here is derived from an EMBL/GenBank/DDBJ whole genome shotgun (WGS) entry which is preliminary data.</text>
</comment>
<proteinExistence type="predicted"/>
<dbReference type="RefSeq" id="WP_123687415.1">
    <property type="nucleotide sequence ID" value="NZ_CBDRCU010000020.1"/>
</dbReference>
<dbReference type="Proteomes" id="UP000274843">
    <property type="component" value="Unassembled WGS sequence"/>
</dbReference>
<feature type="signal peptide" evidence="2">
    <location>
        <begin position="1"/>
        <end position="30"/>
    </location>
</feature>
<protein>
    <recommendedName>
        <fullName evidence="5">Lipoprotein</fullName>
    </recommendedName>
</protein>
<dbReference type="AlphaFoldDB" id="A0A3N2G6I4"/>
<keyword evidence="1" id="KW-1133">Transmembrane helix</keyword>
<dbReference type="EMBL" id="RKHY01000002">
    <property type="protein sequence ID" value="ROS32010.1"/>
    <property type="molecule type" value="Genomic_DNA"/>
</dbReference>
<keyword evidence="1" id="KW-0472">Membrane</keyword>
<reference evidence="3 4" key="1">
    <citation type="submission" date="2018-11" db="EMBL/GenBank/DDBJ databases">
        <title>Sequencing the genomes of 1000 actinobacteria strains.</title>
        <authorList>
            <person name="Klenk H.-P."/>
        </authorList>
    </citation>
    <scope>NUCLEOTIDE SEQUENCE [LARGE SCALE GENOMIC DNA]</scope>
    <source>
        <strain evidence="3 4">DSM 44348</strain>
    </source>
</reference>
<feature type="transmembrane region" description="Helical" evidence="1">
    <location>
        <begin position="72"/>
        <end position="93"/>
    </location>
</feature>
<keyword evidence="2" id="KW-0732">Signal</keyword>
<feature type="chain" id="PRO_5017931062" description="Lipoprotein" evidence="2">
    <location>
        <begin position="31"/>
        <end position="104"/>
    </location>
</feature>
<name>A0A3N2G6I4_9PSEU</name>
<evidence type="ECO:0000313" key="4">
    <source>
        <dbReference type="Proteomes" id="UP000274843"/>
    </source>
</evidence>
<organism evidence="3 4">
    <name type="scientific">Amycolatopsis thermoflava</name>
    <dbReference type="NCBI Taxonomy" id="84480"/>
    <lineage>
        <taxon>Bacteria</taxon>
        <taxon>Bacillati</taxon>
        <taxon>Actinomycetota</taxon>
        <taxon>Actinomycetes</taxon>
        <taxon>Pseudonocardiales</taxon>
        <taxon>Pseudonocardiaceae</taxon>
        <taxon>Amycolatopsis</taxon>
        <taxon>Amycolatopsis methanolica group</taxon>
    </lineage>
</organism>
<dbReference type="GeneID" id="301848980"/>
<keyword evidence="4" id="KW-1185">Reference proteome</keyword>
<evidence type="ECO:0000313" key="3">
    <source>
        <dbReference type="EMBL" id="ROS32010.1"/>
    </source>
</evidence>